<keyword evidence="2" id="KW-1185">Reference proteome</keyword>
<comment type="caution">
    <text evidence="1">The sequence shown here is derived from an EMBL/GenBank/DDBJ whole genome shotgun (WGS) entry which is preliminary data.</text>
</comment>
<accession>A0ACB9Z692</accession>
<protein>
    <submittedName>
        <fullName evidence="1">Uncharacterized protein</fullName>
    </submittedName>
</protein>
<dbReference type="Proteomes" id="UP001497700">
    <property type="component" value="Unassembled WGS sequence"/>
</dbReference>
<evidence type="ECO:0000313" key="1">
    <source>
        <dbReference type="EMBL" id="KAI4866822.1"/>
    </source>
</evidence>
<proteinExistence type="predicted"/>
<evidence type="ECO:0000313" key="2">
    <source>
        <dbReference type="Proteomes" id="UP001497700"/>
    </source>
</evidence>
<dbReference type="EMBL" id="MU393454">
    <property type="protein sequence ID" value="KAI4866822.1"/>
    <property type="molecule type" value="Genomic_DNA"/>
</dbReference>
<name>A0ACB9Z692_9PEZI</name>
<reference evidence="1 2" key="1">
    <citation type="journal article" date="2022" name="New Phytol.">
        <title>Ecological generalism drives hyperdiversity of secondary metabolite gene clusters in xylarialean endophytes.</title>
        <authorList>
            <person name="Franco M.E.E."/>
            <person name="Wisecaver J.H."/>
            <person name="Arnold A.E."/>
            <person name="Ju Y.M."/>
            <person name="Slot J.C."/>
            <person name="Ahrendt S."/>
            <person name="Moore L.P."/>
            <person name="Eastman K.E."/>
            <person name="Scott K."/>
            <person name="Konkel Z."/>
            <person name="Mondo S.J."/>
            <person name="Kuo A."/>
            <person name="Hayes R.D."/>
            <person name="Haridas S."/>
            <person name="Andreopoulos B."/>
            <person name="Riley R."/>
            <person name="LaButti K."/>
            <person name="Pangilinan J."/>
            <person name="Lipzen A."/>
            <person name="Amirebrahimi M."/>
            <person name="Yan J."/>
            <person name="Adam C."/>
            <person name="Keymanesh K."/>
            <person name="Ng V."/>
            <person name="Louie K."/>
            <person name="Northen T."/>
            <person name="Drula E."/>
            <person name="Henrissat B."/>
            <person name="Hsieh H.M."/>
            <person name="Youens-Clark K."/>
            <person name="Lutzoni F."/>
            <person name="Miadlikowska J."/>
            <person name="Eastwood D.C."/>
            <person name="Hamelin R.C."/>
            <person name="Grigoriev I.V."/>
            <person name="U'Ren J.M."/>
        </authorList>
    </citation>
    <scope>NUCLEOTIDE SEQUENCE [LARGE SCALE GENOMIC DNA]</scope>
    <source>
        <strain evidence="1 2">CBS 119005</strain>
    </source>
</reference>
<gene>
    <name evidence="1" type="ORF">F4820DRAFT_415703</name>
</gene>
<organism evidence="1 2">
    <name type="scientific">Hypoxylon rubiginosum</name>
    <dbReference type="NCBI Taxonomy" id="110542"/>
    <lineage>
        <taxon>Eukaryota</taxon>
        <taxon>Fungi</taxon>
        <taxon>Dikarya</taxon>
        <taxon>Ascomycota</taxon>
        <taxon>Pezizomycotina</taxon>
        <taxon>Sordariomycetes</taxon>
        <taxon>Xylariomycetidae</taxon>
        <taxon>Xylariales</taxon>
        <taxon>Hypoxylaceae</taxon>
        <taxon>Hypoxylon</taxon>
    </lineage>
</organism>
<sequence>MYSQLTQHDQVRPFWWELNVYSNGECDTEFAAQAVDTNTPGDDLGAGYGVLYRAEGTEAEGRKTRHDETGFDARHGQYRTGSRGFWVVFLDGMRWYPGAPEGPRLLDFGAETRRIPLFITSQGDPLYNAMLRPELYAGPLFSFIPRDRRAWDENQGPYPFPDEPLITRVCIRDAHIRDNQDGLMVIPNGRLMIWVTGDRDDVPWRYFNMLRQRAGRINIPDAQESQPPAERAHGPQVPETIKQVVREIGGEV</sequence>